<evidence type="ECO:0000256" key="1">
    <source>
        <dbReference type="SAM" id="MobiDB-lite"/>
    </source>
</evidence>
<feature type="compositionally biased region" description="Basic and acidic residues" evidence="1">
    <location>
        <begin position="45"/>
        <end position="64"/>
    </location>
</feature>
<feature type="compositionally biased region" description="Basic and acidic residues" evidence="1">
    <location>
        <begin position="93"/>
        <end position="108"/>
    </location>
</feature>
<organism evidence="2">
    <name type="scientific">uncultured Solirubrobacteraceae bacterium</name>
    <dbReference type="NCBI Taxonomy" id="1162706"/>
    <lineage>
        <taxon>Bacteria</taxon>
        <taxon>Bacillati</taxon>
        <taxon>Actinomycetota</taxon>
        <taxon>Thermoleophilia</taxon>
        <taxon>Solirubrobacterales</taxon>
        <taxon>Solirubrobacteraceae</taxon>
        <taxon>environmental samples</taxon>
    </lineage>
</organism>
<sequence>EHARDQEPPRPGGRQADPQGAGPRGPRGRGARAHGPERLGQVHARQRDHGPPDPRGDRGRDHLQRRGHHRGRPGRARPDGPLHGLPVPGRRPRRDDHEVPAHGAERAPRGPRRGADQPQGLPQDDRGRDGARQRPQAVQLALPQRGLLRRREEAPGDAPARAAEAEHRRPRRDRLGPRRRRAQRRRQRGQRRQGGDRHGRAHHHPLPADPPPDQARPRLDPLRGAHRAQRRSGAGRAGRGRGLRPPARDHRGI</sequence>
<protein>
    <submittedName>
        <fullName evidence="2">Iron-sulfur cluster assembly ATPase protein SufC</fullName>
    </submittedName>
</protein>
<feature type="non-terminal residue" evidence="2">
    <location>
        <position position="253"/>
    </location>
</feature>
<feature type="compositionally biased region" description="Basic residues" evidence="1">
    <location>
        <begin position="168"/>
        <end position="191"/>
    </location>
</feature>
<accession>A0A6J4U334</accession>
<feature type="non-terminal residue" evidence="2">
    <location>
        <position position="1"/>
    </location>
</feature>
<name>A0A6J4U334_9ACTN</name>
<proteinExistence type="predicted"/>
<feature type="region of interest" description="Disordered" evidence="1">
    <location>
        <begin position="1"/>
        <end position="253"/>
    </location>
</feature>
<evidence type="ECO:0000313" key="2">
    <source>
        <dbReference type="EMBL" id="CAA9538060.1"/>
    </source>
</evidence>
<dbReference type="EMBL" id="CADCVT010000491">
    <property type="protein sequence ID" value="CAA9538060.1"/>
    <property type="molecule type" value="Genomic_DNA"/>
</dbReference>
<feature type="compositionally biased region" description="Basic residues" evidence="1">
    <location>
        <begin position="65"/>
        <end position="75"/>
    </location>
</feature>
<gene>
    <name evidence="2" type="ORF">AVDCRST_MAG85-4324</name>
</gene>
<feature type="compositionally biased region" description="Basic and acidic residues" evidence="1">
    <location>
        <begin position="123"/>
        <end position="132"/>
    </location>
</feature>
<reference evidence="2" key="1">
    <citation type="submission" date="2020-02" db="EMBL/GenBank/DDBJ databases">
        <authorList>
            <person name="Meier V. D."/>
        </authorList>
    </citation>
    <scope>NUCLEOTIDE SEQUENCE</scope>
    <source>
        <strain evidence="2">AVDCRST_MAG85</strain>
    </source>
</reference>
<dbReference type="AlphaFoldDB" id="A0A6J4U334"/>